<dbReference type="Gene3D" id="1.20.1250.20">
    <property type="entry name" value="MFS general substrate transporter like domains"/>
    <property type="match status" value="1"/>
</dbReference>
<dbReference type="InterPro" id="IPR036259">
    <property type="entry name" value="MFS_trans_sf"/>
</dbReference>
<feature type="transmembrane region" description="Helical" evidence="6">
    <location>
        <begin position="195"/>
        <end position="215"/>
    </location>
</feature>
<evidence type="ECO:0000313" key="8">
    <source>
        <dbReference type="EMBL" id="KAL1878408.1"/>
    </source>
</evidence>
<dbReference type="Pfam" id="PF07690">
    <property type="entry name" value="MFS_1"/>
    <property type="match status" value="1"/>
</dbReference>
<keyword evidence="3 6" id="KW-1133">Transmembrane helix</keyword>
<keyword evidence="9" id="KW-1185">Reference proteome</keyword>
<gene>
    <name evidence="8" type="ORF">Plec18167_004480</name>
</gene>
<feature type="transmembrane region" description="Helical" evidence="6">
    <location>
        <begin position="330"/>
        <end position="351"/>
    </location>
</feature>
<feature type="transmembrane region" description="Helical" evidence="6">
    <location>
        <begin position="132"/>
        <end position="151"/>
    </location>
</feature>
<dbReference type="InterPro" id="IPR011701">
    <property type="entry name" value="MFS"/>
</dbReference>
<sequence length="566" mass="60785">MGEEKAHPGSSEVAQVEIRDSESPPIAGTTDPERIEALDSKQISTEDDSQYPSGPKMVLIILSAFIGMFLVSLIHDLPRVKDRMIVNTAIPKITDDFKSVGDIGWYGSGYQLTTSAFQLLFGKIYSFYSTKVTFLATIFLFEVGSAISGAAPNSVAFIVGRAIAGIGGAGIASGAISIIVHTIPLRKRPLYQGMFGSVFGIASVIGPLLGGVFTSKVSWRWCFYINLPFGGFVMLAIFFLLDLPRQNTSNLSSKAKLAQLDFYGTALIVPGTVCLLLALQWGGLTYPWSDGRIIALLVLAGVLLLSFALVQTYLQKTATIAPRIFMQRSILAGFWSTLCAGAHMMIFFFYLPLWFQAIQGLNAVQSGIRTIPLIIAMVIATITAGAFIKRIGYYTPVMIVGICIMSVGAGLLTTLKISTSAAKLVGYQVLYGCGLGLSSQAPSLAAQTVLPKPDIPIGVSLMFFSQLLSGAIFVSVGQNIFENQLIQRLSSLSGFSAQLIESSGATALTTNLPASIKGTVLVAYNESLRKLFQVGLILSCIHMLGALAMEWRSVKENTANIEDKKE</sequence>
<dbReference type="PROSITE" id="PS50850">
    <property type="entry name" value="MFS"/>
    <property type="match status" value="1"/>
</dbReference>
<dbReference type="Gene3D" id="1.20.1720.10">
    <property type="entry name" value="Multidrug resistance protein D"/>
    <property type="match status" value="1"/>
</dbReference>
<feature type="transmembrane region" description="Helical" evidence="6">
    <location>
        <begin position="163"/>
        <end position="183"/>
    </location>
</feature>
<feature type="transmembrane region" description="Helical" evidence="6">
    <location>
        <begin position="457"/>
        <end position="481"/>
    </location>
</feature>
<evidence type="ECO:0000256" key="6">
    <source>
        <dbReference type="SAM" id="Phobius"/>
    </source>
</evidence>
<keyword evidence="2 6" id="KW-0812">Transmembrane</keyword>
<evidence type="ECO:0000256" key="4">
    <source>
        <dbReference type="ARBA" id="ARBA00023136"/>
    </source>
</evidence>
<evidence type="ECO:0000256" key="3">
    <source>
        <dbReference type="ARBA" id="ARBA00022989"/>
    </source>
</evidence>
<dbReference type="EMBL" id="JAVDPF010000012">
    <property type="protein sequence ID" value="KAL1878408.1"/>
    <property type="molecule type" value="Genomic_DNA"/>
</dbReference>
<feature type="transmembrane region" description="Helical" evidence="6">
    <location>
        <begin position="262"/>
        <end position="281"/>
    </location>
</feature>
<feature type="region of interest" description="Disordered" evidence="5">
    <location>
        <begin position="1"/>
        <end position="34"/>
    </location>
</feature>
<feature type="transmembrane region" description="Helical" evidence="6">
    <location>
        <begin position="57"/>
        <end position="74"/>
    </location>
</feature>
<accession>A0ABR3XQZ0</accession>
<feature type="transmembrane region" description="Helical" evidence="6">
    <location>
        <begin position="393"/>
        <end position="412"/>
    </location>
</feature>
<evidence type="ECO:0000256" key="5">
    <source>
        <dbReference type="SAM" id="MobiDB-lite"/>
    </source>
</evidence>
<protein>
    <recommendedName>
        <fullName evidence="7">Major facilitator superfamily (MFS) profile domain-containing protein</fullName>
    </recommendedName>
</protein>
<dbReference type="Proteomes" id="UP001583193">
    <property type="component" value="Unassembled WGS sequence"/>
</dbReference>
<dbReference type="CDD" id="cd17502">
    <property type="entry name" value="MFS_Azr1_MDR_like"/>
    <property type="match status" value="1"/>
</dbReference>
<dbReference type="PANTHER" id="PTHR23501">
    <property type="entry name" value="MAJOR FACILITATOR SUPERFAMILY"/>
    <property type="match status" value="1"/>
</dbReference>
<comment type="caution">
    <text evidence="8">The sequence shown here is derived from an EMBL/GenBank/DDBJ whole genome shotgun (WGS) entry which is preliminary data.</text>
</comment>
<name>A0ABR3XQZ0_9EURO</name>
<evidence type="ECO:0000256" key="2">
    <source>
        <dbReference type="ARBA" id="ARBA00022692"/>
    </source>
</evidence>
<dbReference type="InterPro" id="IPR020846">
    <property type="entry name" value="MFS_dom"/>
</dbReference>
<dbReference type="SUPFAM" id="SSF103473">
    <property type="entry name" value="MFS general substrate transporter"/>
    <property type="match status" value="1"/>
</dbReference>
<reference evidence="8 9" key="1">
    <citation type="journal article" date="2024" name="IMA Fungus">
        <title>IMA Genome - F19 : A genome assembly and annotation guide to empower mycologists, including annotated draft genome sequences of Ceratocystis pirilliformis, Diaporthe australafricana, Fusarium ophioides, Paecilomyces lecythidis, and Sporothrix stenoceras.</title>
        <authorList>
            <person name="Aylward J."/>
            <person name="Wilson A.M."/>
            <person name="Visagie C.M."/>
            <person name="Spraker J."/>
            <person name="Barnes I."/>
            <person name="Buitendag C."/>
            <person name="Ceriani C."/>
            <person name="Del Mar Angel L."/>
            <person name="du Plessis D."/>
            <person name="Fuchs T."/>
            <person name="Gasser K."/>
            <person name="Kramer D."/>
            <person name="Li W."/>
            <person name="Munsamy K."/>
            <person name="Piso A."/>
            <person name="Price J.L."/>
            <person name="Sonnekus B."/>
            <person name="Thomas C."/>
            <person name="van der Nest A."/>
            <person name="van Dijk A."/>
            <person name="van Heerden A."/>
            <person name="van Vuuren N."/>
            <person name="Yilmaz N."/>
            <person name="Duong T.A."/>
            <person name="van der Merwe N.A."/>
            <person name="Wingfield M.J."/>
            <person name="Wingfield B.D."/>
        </authorList>
    </citation>
    <scope>NUCLEOTIDE SEQUENCE [LARGE SCALE GENOMIC DNA]</scope>
    <source>
        <strain evidence="8 9">CMW 18167</strain>
    </source>
</reference>
<proteinExistence type="predicted"/>
<evidence type="ECO:0000259" key="7">
    <source>
        <dbReference type="PROSITE" id="PS50850"/>
    </source>
</evidence>
<feature type="transmembrane region" description="Helical" evidence="6">
    <location>
        <begin position="371"/>
        <end position="388"/>
    </location>
</feature>
<organism evidence="8 9">
    <name type="scientific">Paecilomyces lecythidis</name>
    <dbReference type="NCBI Taxonomy" id="3004212"/>
    <lineage>
        <taxon>Eukaryota</taxon>
        <taxon>Fungi</taxon>
        <taxon>Dikarya</taxon>
        <taxon>Ascomycota</taxon>
        <taxon>Pezizomycotina</taxon>
        <taxon>Eurotiomycetes</taxon>
        <taxon>Eurotiomycetidae</taxon>
        <taxon>Eurotiales</taxon>
        <taxon>Thermoascaceae</taxon>
        <taxon>Paecilomyces</taxon>
    </lineage>
</organism>
<evidence type="ECO:0000313" key="9">
    <source>
        <dbReference type="Proteomes" id="UP001583193"/>
    </source>
</evidence>
<evidence type="ECO:0000256" key="1">
    <source>
        <dbReference type="ARBA" id="ARBA00004141"/>
    </source>
</evidence>
<feature type="transmembrane region" description="Helical" evidence="6">
    <location>
        <begin position="293"/>
        <end position="310"/>
    </location>
</feature>
<feature type="domain" description="Major facilitator superfamily (MFS) profile" evidence="7">
    <location>
        <begin position="56"/>
        <end position="530"/>
    </location>
</feature>
<comment type="subcellular location">
    <subcellularLocation>
        <location evidence="1">Membrane</location>
        <topology evidence="1">Multi-pass membrane protein</topology>
    </subcellularLocation>
</comment>
<feature type="transmembrane region" description="Helical" evidence="6">
    <location>
        <begin position="221"/>
        <end position="241"/>
    </location>
</feature>
<keyword evidence="4 6" id="KW-0472">Membrane</keyword>
<dbReference type="PANTHER" id="PTHR23501:SF153">
    <property type="entry name" value="AFLATOXIN EFFLUX PUMP, PUTATIVE-RELATED"/>
    <property type="match status" value="1"/>
</dbReference>